<protein>
    <submittedName>
        <fullName evidence="1">Uncharacterized protein</fullName>
    </submittedName>
</protein>
<dbReference type="AlphaFoldDB" id="A0A3F3IFP9"/>
<dbReference type="EMBL" id="MJEL01000057">
    <property type="protein sequence ID" value="OEH95542.1"/>
    <property type="molecule type" value="Genomic_DNA"/>
</dbReference>
<name>A0A3F3IFP9_SALER</name>
<dbReference type="Proteomes" id="UP000852880">
    <property type="component" value="Unassembled WGS sequence"/>
</dbReference>
<sequence length="130" mass="15283">MKNTFYDIDDLYQVVRRFYIKSFPYSAQPNAIGVMNNELKRVESSAKIRYVDDLNTSFENLSPAIKTESVFDHNPAVYLEEYLEEKQRREALFEDIRALRTWLVKAGYLYADGRNHIATEALIRTYSLTK</sequence>
<accession>A0A3F3IFP9</accession>
<dbReference type="RefSeq" id="WP_069721884.1">
    <property type="nucleotide sequence ID" value="NZ_MJEL01000057.1"/>
</dbReference>
<evidence type="ECO:0000313" key="1">
    <source>
        <dbReference type="EMBL" id="OEH95542.1"/>
    </source>
</evidence>
<gene>
    <name evidence="1" type="ORF">BH006_26020</name>
</gene>
<reference evidence="1" key="1">
    <citation type="submission" date="2016-09" db="EMBL/GenBank/DDBJ databases">
        <title>Whole Genome Sequencing of Salmonella enterica subsp. enterica serovar Nottingham.</title>
        <authorList>
            <person name="Zheng J."/>
            <person name="Wang H."/>
        </authorList>
    </citation>
    <scope>NUCLEOTIDE SEQUENCE [LARGE SCALE GENOMIC DNA]</scope>
    <source>
        <strain evidence="1">CFSAN055411</strain>
    </source>
</reference>
<proteinExistence type="predicted"/>
<comment type="caution">
    <text evidence="1">The sequence shown here is derived from an EMBL/GenBank/DDBJ whole genome shotgun (WGS) entry which is preliminary data.</text>
</comment>
<organism evidence="1">
    <name type="scientific">Salmonella enterica</name>
    <name type="common">Salmonella choleraesuis</name>
    <dbReference type="NCBI Taxonomy" id="28901"/>
    <lineage>
        <taxon>Bacteria</taxon>
        <taxon>Pseudomonadati</taxon>
        <taxon>Pseudomonadota</taxon>
        <taxon>Gammaproteobacteria</taxon>
        <taxon>Enterobacterales</taxon>
        <taxon>Enterobacteriaceae</taxon>
        <taxon>Salmonella</taxon>
    </lineage>
</organism>